<accession>A0A645EFA8</accession>
<reference evidence="1" key="1">
    <citation type="submission" date="2019-08" db="EMBL/GenBank/DDBJ databases">
        <authorList>
            <person name="Kucharzyk K."/>
            <person name="Murdoch R.W."/>
            <person name="Higgins S."/>
            <person name="Loffler F."/>
        </authorList>
    </citation>
    <scope>NUCLEOTIDE SEQUENCE</scope>
</reference>
<name>A0A645EFA8_9ZZZZ</name>
<evidence type="ECO:0000313" key="1">
    <source>
        <dbReference type="EMBL" id="MPN00096.1"/>
    </source>
</evidence>
<organism evidence="1">
    <name type="scientific">bioreactor metagenome</name>
    <dbReference type="NCBI Taxonomy" id="1076179"/>
    <lineage>
        <taxon>unclassified sequences</taxon>
        <taxon>metagenomes</taxon>
        <taxon>ecological metagenomes</taxon>
    </lineage>
</organism>
<proteinExistence type="predicted"/>
<dbReference type="EMBL" id="VSSQ01046143">
    <property type="protein sequence ID" value="MPN00096.1"/>
    <property type="molecule type" value="Genomic_DNA"/>
</dbReference>
<protein>
    <submittedName>
        <fullName evidence="1">Uncharacterized protein</fullName>
    </submittedName>
</protein>
<comment type="caution">
    <text evidence="1">The sequence shown here is derived from an EMBL/GenBank/DDBJ whole genome shotgun (WGS) entry which is preliminary data.</text>
</comment>
<sequence>MDVHGDLAIGELLDHFLELQHSVLVGVLLGCLVMGRNQLQGSGLHGQDENERKNGCKEQYNRFFHIWYPFRM</sequence>
<gene>
    <name evidence="1" type="ORF">SDC9_147290</name>
</gene>
<dbReference type="AlphaFoldDB" id="A0A645EFA8"/>